<dbReference type="InterPro" id="IPR007831">
    <property type="entry name" value="T2SS_GspE_N"/>
</dbReference>
<name>A0A420ZDR4_UNCK3</name>
<evidence type="ECO:0000259" key="4">
    <source>
        <dbReference type="Pfam" id="PF05157"/>
    </source>
</evidence>
<dbReference type="InterPro" id="IPR037257">
    <property type="entry name" value="T2SS_E_N_sf"/>
</dbReference>
<evidence type="ECO:0008006" key="7">
    <source>
        <dbReference type="Google" id="ProtNLM"/>
    </source>
</evidence>
<dbReference type="Pfam" id="PF03703">
    <property type="entry name" value="bPH_2"/>
    <property type="match status" value="1"/>
</dbReference>
<evidence type="ECO:0000259" key="3">
    <source>
        <dbReference type="Pfam" id="PF03703"/>
    </source>
</evidence>
<evidence type="ECO:0000313" key="5">
    <source>
        <dbReference type="EMBL" id="RLC37701.1"/>
    </source>
</evidence>
<evidence type="ECO:0000256" key="2">
    <source>
        <dbReference type="SAM" id="Phobius"/>
    </source>
</evidence>
<keyword evidence="2" id="KW-0812">Transmembrane</keyword>
<gene>
    <name evidence="5" type="ORF">DRH29_01270</name>
</gene>
<feature type="domain" description="Type II secretion system protein GspE N-terminal" evidence="4">
    <location>
        <begin position="241"/>
        <end position="325"/>
    </location>
</feature>
<evidence type="ECO:0000256" key="1">
    <source>
        <dbReference type="SAM" id="MobiDB-lite"/>
    </source>
</evidence>
<dbReference type="SUPFAM" id="SSF160246">
    <property type="entry name" value="EspE N-terminal domain-like"/>
    <property type="match status" value="1"/>
</dbReference>
<dbReference type="EMBL" id="QMNG01000002">
    <property type="protein sequence ID" value="RLC37701.1"/>
    <property type="molecule type" value="Genomic_DNA"/>
</dbReference>
<protein>
    <recommendedName>
        <fullName evidence="7">Type II secretion system protein GspE N-terminal domain-containing protein</fullName>
    </recommendedName>
</protein>
<reference evidence="5 6" key="1">
    <citation type="submission" date="2018-06" db="EMBL/GenBank/DDBJ databases">
        <title>Extensive metabolic versatility and redundancy in microbially diverse, dynamic hydrothermal sediments.</title>
        <authorList>
            <person name="Dombrowski N."/>
            <person name="Teske A."/>
            <person name="Baker B.J."/>
        </authorList>
    </citation>
    <scope>NUCLEOTIDE SEQUENCE [LARGE SCALE GENOMIC DNA]</scope>
    <source>
        <strain evidence="5">B79_G16</strain>
    </source>
</reference>
<keyword evidence="2" id="KW-0472">Membrane</keyword>
<accession>A0A420ZDR4</accession>
<feature type="region of interest" description="Disordered" evidence="1">
    <location>
        <begin position="325"/>
        <end position="346"/>
    </location>
</feature>
<feature type="domain" description="YdbS-like PH" evidence="3">
    <location>
        <begin position="104"/>
        <end position="162"/>
    </location>
</feature>
<feature type="transmembrane region" description="Helical" evidence="2">
    <location>
        <begin position="60"/>
        <end position="86"/>
    </location>
</feature>
<dbReference type="AlphaFoldDB" id="A0A420ZDR4"/>
<keyword evidence="2" id="KW-1133">Transmembrane helix</keyword>
<feature type="transmembrane region" description="Helical" evidence="2">
    <location>
        <begin position="23"/>
        <end position="48"/>
    </location>
</feature>
<dbReference type="Gene3D" id="3.30.300.160">
    <property type="entry name" value="Type II secretion system, protein E, N-terminal domain"/>
    <property type="match status" value="1"/>
</dbReference>
<proteinExistence type="predicted"/>
<sequence length="346" mass="38963">MNQNNSTPPEKPEKIEKVYRRHILNLLVPISWSVMVLLPFIVVIIFVYRLGYTSEPLVLMGLWLFGGVYIIFVLSLMMMQWIIWYLDIWVLTSNHLIDTQLVSLFNRKIAHIPLNQIQDVQVGVKGYLPAIFRFGDVTVQSAGKEGSFKLSSISNPKEAARKIRKLCEAYQHQNLGEAAQKIIRPTQSLGNILVSQNKLSHSDLTAALNQQQRDGRQLGKILLEKNLITREDLVSALGSQYHIPSLDLSRYEIDPKIIKRMSYDTAVRYTVIPISQSPEALTVAIAHPSPETIGELAAQMDVPLAFMVADEDYIKEAIRGYYQGANKPVSSSDDDSPTTLEDLGLE</sequence>
<organism evidence="5 6">
    <name type="scientific">candidate division Kazan bacterium</name>
    <dbReference type="NCBI Taxonomy" id="2202143"/>
    <lineage>
        <taxon>Bacteria</taxon>
        <taxon>Bacteria division Kazan-3B-28</taxon>
    </lineage>
</organism>
<dbReference type="Proteomes" id="UP000281261">
    <property type="component" value="Unassembled WGS sequence"/>
</dbReference>
<evidence type="ECO:0000313" key="6">
    <source>
        <dbReference type="Proteomes" id="UP000281261"/>
    </source>
</evidence>
<comment type="caution">
    <text evidence="5">The sequence shown here is derived from an EMBL/GenBank/DDBJ whole genome shotgun (WGS) entry which is preliminary data.</text>
</comment>
<dbReference type="Pfam" id="PF05157">
    <property type="entry name" value="MshEN"/>
    <property type="match status" value="1"/>
</dbReference>
<dbReference type="PANTHER" id="PTHR37938">
    <property type="entry name" value="BLL0215 PROTEIN"/>
    <property type="match status" value="1"/>
</dbReference>
<dbReference type="InterPro" id="IPR005182">
    <property type="entry name" value="YdbS-like_PH"/>
</dbReference>
<dbReference type="PANTHER" id="PTHR37938:SF1">
    <property type="entry name" value="BLL0215 PROTEIN"/>
    <property type="match status" value="1"/>
</dbReference>